<dbReference type="Pfam" id="PF13403">
    <property type="entry name" value="Hint_2"/>
    <property type="match status" value="1"/>
</dbReference>
<evidence type="ECO:0000313" key="2">
    <source>
        <dbReference type="EMBL" id="MFD1883315.1"/>
    </source>
</evidence>
<proteinExistence type="predicted"/>
<sequence>MADATYRMIHIGKMADWDVDEDSAGPRYDAERAFSTVRGQTYGSNTDPLYDHVVEVTLHDTSTNGIVLNNAPGAQERISYTLNGNNYSYEIDSTIRVRNVVLTQQYPDGSLHTVTTVARLFQDTSGNVFMMPPPVNGGESGEVASVTTYPIVSIQLPSSAGTNGSNYVTAFTAVDSVRYDLAQFLLCFCNGTAIATENGEKPVEDIRVGDMVMTRDNGLHPVRWIGMRRIDDVEMQADAKLRPFVIRTGALGKNMPSSDLYLSRQHRVLVRSHIAVKMFDTEELLVPAVALTGIPGIEEVASGPGVTYFHLMLENHEIVFANGAEAETLYPGPQVIESLSPAAAEEIFTIFPALRGSTDSVPAARPMVSGSRARGLARRHIRNAHPLVN</sequence>
<gene>
    <name evidence="2" type="ORF">ACFSCT_16485</name>
</gene>
<dbReference type="InterPro" id="IPR028992">
    <property type="entry name" value="Hedgehog/Intein_dom"/>
</dbReference>
<organism evidence="2 3">
    <name type="scientific">Paracoccus pacificus</name>
    <dbReference type="NCBI Taxonomy" id="1463598"/>
    <lineage>
        <taxon>Bacteria</taxon>
        <taxon>Pseudomonadati</taxon>
        <taxon>Pseudomonadota</taxon>
        <taxon>Alphaproteobacteria</taxon>
        <taxon>Rhodobacterales</taxon>
        <taxon>Paracoccaceae</taxon>
        <taxon>Paracoccus</taxon>
    </lineage>
</organism>
<feature type="domain" description="Hedgehog/Intein (Hint)" evidence="1">
    <location>
        <begin position="187"/>
        <end position="332"/>
    </location>
</feature>
<dbReference type="RefSeq" id="WP_379144586.1">
    <property type="nucleotide sequence ID" value="NZ_JBHUEN010000046.1"/>
</dbReference>
<evidence type="ECO:0000313" key="3">
    <source>
        <dbReference type="Proteomes" id="UP001597213"/>
    </source>
</evidence>
<comment type="caution">
    <text evidence="2">The sequence shown here is derived from an EMBL/GenBank/DDBJ whole genome shotgun (WGS) entry which is preliminary data.</text>
</comment>
<keyword evidence="3" id="KW-1185">Reference proteome</keyword>
<dbReference type="SUPFAM" id="SSF51294">
    <property type="entry name" value="Hedgehog/intein (Hint) domain"/>
    <property type="match status" value="1"/>
</dbReference>
<evidence type="ECO:0000259" key="1">
    <source>
        <dbReference type="Pfam" id="PF13403"/>
    </source>
</evidence>
<dbReference type="InterPro" id="IPR036844">
    <property type="entry name" value="Hint_dom_sf"/>
</dbReference>
<dbReference type="Gene3D" id="2.170.16.10">
    <property type="entry name" value="Hedgehog/Intein (Hint) domain"/>
    <property type="match status" value="1"/>
</dbReference>
<accession>A0ABW4RB84</accession>
<dbReference type="EMBL" id="JBHUEN010000046">
    <property type="protein sequence ID" value="MFD1883315.1"/>
    <property type="molecule type" value="Genomic_DNA"/>
</dbReference>
<protein>
    <submittedName>
        <fullName evidence="2">Hint domain-containing protein</fullName>
    </submittedName>
</protein>
<name>A0ABW4RB84_9RHOB</name>
<reference evidence="3" key="1">
    <citation type="journal article" date="2019" name="Int. J. Syst. Evol. Microbiol.">
        <title>The Global Catalogue of Microorganisms (GCM) 10K type strain sequencing project: providing services to taxonomists for standard genome sequencing and annotation.</title>
        <authorList>
            <consortium name="The Broad Institute Genomics Platform"/>
            <consortium name="The Broad Institute Genome Sequencing Center for Infectious Disease"/>
            <person name="Wu L."/>
            <person name="Ma J."/>
        </authorList>
    </citation>
    <scope>NUCLEOTIDE SEQUENCE [LARGE SCALE GENOMIC DNA]</scope>
    <source>
        <strain evidence="3">CCUG 56029</strain>
    </source>
</reference>
<dbReference type="Proteomes" id="UP001597213">
    <property type="component" value="Unassembled WGS sequence"/>
</dbReference>